<feature type="region of interest" description="Disordered" evidence="1">
    <location>
        <begin position="234"/>
        <end position="281"/>
    </location>
</feature>
<keyword evidence="3" id="KW-1185">Reference proteome</keyword>
<proteinExistence type="predicted"/>
<gene>
    <name evidence="2" type="ORF">LX83_003037</name>
</gene>
<reference evidence="2" key="1">
    <citation type="submission" date="2022-06" db="EMBL/GenBank/DDBJ databases">
        <title>Genomic Encyclopedia of Archaeal and Bacterial Type Strains, Phase II (KMG-II): from individual species to whole genera.</title>
        <authorList>
            <person name="Goeker M."/>
        </authorList>
    </citation>
    <scope>NUCLEOTIDE SEQUENCE</scope>
    <source>
        <strain evidence="2">DSM 43935</strain>
    </source>
</reference>
<evidence type="ECO:0000313" key="2">
    <source>
        <dbReference type="EMBL" id="MCP2166178.1"/>
    </source>
</evidence>
<dbReference type="Proteomes" id="UP001206128">
    <property type="component" value="Unassembled WGS sequence"/>
</dbReference>
<dbReference type="InterPro" id="IPR038332">
    <property type="entry name" value="PPE_sf"/>
</dbReference>
<dbReference type="EMBL" id="JAMTCK010000006">
    <property type="protein sequence ID" value="MCP2166178.1"/>
    <property type="molecule type" value="Genomic_DNA"/>
</dbReference>
<feature type="region of interest" description="Disordered" evidence="1">
    <location>
        <begin position="319"/>
        <end position="432"/>
    </location>
</feature>
<organism evidence="2 3">
    <name type="scientific">Goodfellowiella coeruleoviolacea</name>
    <dbReference type="NCBI Taxonomy" id="334858"/>
    <lineage>
        <taxon>Bacteria</taxon>
        <taxon>Bacillati</taxon>
        <taxon>Actinomycetota</taxon>
        <taxon>Actinomycetes</taxon>
        <taxon>Pseudonocardiales</taxon>
        <taxon>Pseudonocardiaceae</taxon>
        <taxon>Goodfellowiella</taxon>
    </lineage>
</organism>
<dbReference type="RefSeq" id="WP_253771770.1">
    <property type="nucleotide sequence ID" value="NZ_JAMTCK010000006.1"/>
</dbReference>
<accession>A0AAE3KL58</accession>
<sequence length="432" mass="43049">MYLSGHPEIRDHRFQGYDNAALADLVDRFGQGSGVEGLERAGDALRNIANSLADTDRVLREQLAAIGVEWESGASDMAQSIMLGSAEYGADADTKVTMSSKSVQQQSAAYSHTKYSLPDSEQLRGDTEKSWVDKGASLFGYTTDHAREVERTKAARQQAIDSLDQYTSASREALHRYQGLEQPPAFDLQVSPAADSTSLSGVHGSTGQVTGVASAGVGGGAGFSGGGAGGSGVAGVPGGGSGSPVPTPGALPGGGGNTGTPGQLPGSYSGTLTPGGGANQAPAAANFGTTAKPTGNFGLGMGFGVAAGAGLGAAAAGARGGQVVGGGRSGRTPGIGGYPNTPEGRAAANRAAGGAAGAMEEEHPLNRNSAQAGRGGKAGSSLMQPAAAAGRGGKPEEDEEHVRKYGIDSDDVFGDGRLVAPSVLGDDDMKDK</sequence>
<feature type="compositionally biased region" description="Gly residues" evidence="1">
    <location>
        <begin position="319"/>
        <end position="337"/>
    </location>
</feature>
<evidence type="ECO:0000256" key="1">
    <source>
        <dbReference type="SAM" id="MobiDB-lite"/>
    </source>
</evidence>
<evidence type="ECO:0008006" key="4">
    <source>
        <dbReference type="Google" id="ProtNLM"/>
    </source>
</evidence>
<name>A0AAE3KL58_9PSEU</name>
<dbReference type="Gene3D" id="1.20.1260.20">
    <property type="entry name" value="PPE superfamily"/>
    <property type="match status" value="1"/>
</dbReference>
<dbReference type="AlphaFoldDB" id="A0AAE3KL58"/>
<comment type="caution">
    <text evidence="2">The sequence shown here is derived from an EMBL/GenBank/DDBJ whole genome shotgun (WGS) entry which is preliminary data.</text>
</comment>
<evidence type="ECO:0000313" key="3">
    <source>
        <dbReference type="Proteomes" id="UP001206128"/>
    </source>
</evidence>
<protein>
    <recommendedName>
        <fullName evidence="4">PPE family domain-containing protein</fullName>
    </recommendedName>
</protein>
<feature type="compositionally biased region" description="Low complexity" evidence="1">
    <location>
        <begin position="344"/>
        <end position="353"/>
    </location>
</feature>